<dbReference type="Proteomes" id="UP000701853">
    <property type="component" value="Chromosome 3"/>
</dbReference>
<proteinExistence type="predicted"/>
<dbReference type="AlphaFoldDB" id="A0A8J5ZHL3"/>
<gene>
    <name evidence="1" type="ORF">CXB51_005239</name>
</gene>
<evidence type="ECO:0000313" key="1">
    <source>
        <dbReference type="EMBL" id="KAG8498852.1"/>
    </source>
</evidence>
<comment type="caution">
    <text evidence="1">The sequence shown here is derived from an EMBL/GenBank/DDBJ whole genome shotgun (WGS) entry which is preliminary data.</text>
</comment>
<name>A0A8J5ZHL3_9ROSI</name>
<accession>A0A8J5ZHL3</accession>
<keyword evidence="2" id="KW-1185">Reference proteome</keyword>
<evidence type="ECO:0000313" key="2">
    <source>
        <dbReference type="Proteomes" id="UP000701853"/>
    </source>
</evidence>
<reference evidence="1 2" key="1">
    <citation type="journal article" date="2021" name="bioRxiv">
        <title>The Gossypium anomalum genome as a resource for cotton improvement and evolutionary analysis of hybrid incompatibility.</title>
        <authorList>
            <person name="Grover C.E."/>
            <person name="Yuan D."/>
            <person name="Arick M.A."/>
            <person name="Miller E.R."/>
            <person name="Hu G."/>
            <person name="Peterson D.G."/>
            <person name="Wendel J.F."/>
            <person name="Udall J.A."/>
        </authorList>
    </citation>
    <scope>NUCLEOTIDE SEQUENCE [LARGE SCALE GENOMIC DNA]</scope>
    <source>
        <strain evidence="1">JFW-Udall</strain>
        <tissue evidence="1">Leaf</tissue>
    </source>
</reference>
<protein>
    <submittedName>
        <fullName evidence="1">Uncharacterized protein</fullName>
    </submittedName>
</protein>
<organism evidence="1 2">
    <name type="scientific">Gossypium anomalum</name>
    <dbReference type="NCBI Taxonomy" id="47600"/>
    <lineage>
        <taxon>Eukaryota</taxon>
        <taxon>Viridiplantae</taxon>
        <taxon>Streptophyta</taxon>
        <taxon>Embryophyta</taxon>
        <taxon>Tracheophyta</taxon>
        <taxon>Spermatophyta</taxon>
        <taxon>Magnoliopsida</taxon>
        <taxon>eudicotyledons</taxon>
        <taxon>Gunneridae</taxon>
        <taxon>Pentapetalae</taxon>
        <taxon>rosids</taxon>
        <taxon>malvids</taxon>
        <taxon>Malvales</taxon>
        <taxon>Malvaceae</taxon>
        <taxon>Malvoideae</taxon>
        <taxon>Gossypium</taxon>
    </lineage>
</organism>
<sequence length="60" mass="7027">MNQAKEEFEEGQILSTIDLEFEGHIQVSFNTLKYKETTLHSADNTRRGQNCICCLKRIFF</sequence>
<dbReference type="EMBL" id="JAHUZN010000003">
    <property type="protein sequence ID" value="KAG8498852.1"/>
    <property type="molecule type" value="Genomic_DNA"/>
</dbReference>